<feature type="transmembrane region" description="Helical" evidence="14">
    <location>
        <begin position="6"/>
        <end position="25"/>
    </location>
</feature>
<sequence>MDVVCHFITVLTWCKPTLLFMLTIYRITVTFSFKSFRSHLTRTSQFFILISMILALCLSSFPNSSTGKGTTSNGIAYAVSVYAKEQGTDNLSEAEPSCKKLDASQDMVGLNAIRHLHKVLDDDANGNVDVVESDEFLRDELHYENGYERQKGFHGSDKYISVDELWKSWKTSQVHNWTVDEIVQWLVTYVDLPQYAQSFQENNVNGTALPRMAANDVNFLTSVLGINDAIHRQKLALKAMDIVLFGPPKYHSYVKDTFLVLSLVVAVGGCWFAFVQHNYSKNHLQKMMNDMESLQKAENALLRLQEDLDKARQEQEIVVIEKENLEKRLQDEISTTKKQDDNGSNEGINRMQQLEEELEQARAELEWIKKATELRAWVPPPALQNWLQLTHEVELKHYNAKKTAAEQQLSAAKEGCEKLRRKRSTFMGTFRIAHGSSIDDVDSKILQAKSALSEVTQDLQERIHRWKQIELLCNFSVVCNPGLRHLEALLLGGTPSNSSEGSLPRGSSEAMLLEDNNTPVYGNAGLGAGSVLAGPIQPFPQPLFGYNTQKDSAFTEAKSTDLSKSPSYSLSLAVPTTSAIDDSDAALHQQDSPSEQEDEKNYEEDVESLDSNVALSTGSGEYRKPNFIIGDSSQDIKFSSTPVKKLPRRMVKSASHDAHFLSSLEASQSLHRHTVSESGIKEREYNTLPSNFMPHNTSDLTNQGSLGRRKKSGALKTIFKRNITNTVTADQENSTDSNSVTGECELKRRRKKSFLTELIKKKSKAL</sequence>
<dbReference type="Proteomes" id="UP000694941">
    <property type="component" value="Unplaced"/>
</dbReference>
<protein>
    <submittedName>
        <fullName evidence="17">Stromal interaction molecule homolog isoform X2</fullName>
    </submittedName>
</protein>
<dbReference type="InterPro" id="IPR032393">
    <property type="entry name" value="SOAR_STIM1/2"/>
</dbReference>
<evidence type="ECO:0000256" key="14">
    <source>
        <dbReference type="SAM" id="Phobius"/>
    </source>
</evidence>
<evidence type="ECO:0000256" key="2">
    <source>
        <dbReference type="ARBA" id="ARBA00022448"/>
    </source>
</evidence>
<feature type="coiled-coil region" evidence="12">
    <location>
        <begin position="395"/>
        <end position="422"/>
    </location>
</feature>
<dbReference type="PANTHER" id="PTHR15136">
    <property type="entry name" value="STROMAL INTERACTION MOLECULE HOMOLOG"/>
    <property type="match status" value="1"/>
</dbReference>
<keyword evidence="4 14" id="KW-0812">Transmembrane</keyword>
<dbReference type="Pfam" id="PF25578">
    <property type="entry name" value="EF-hand_STIM1"/>
    <property type="match status" value="1"/>
</dbReference>
<dbReference type="SUPFAM" id="SSF47769">
    <property type="entry name" value="SAM/Pointed domain"/>
    <property type="match status" value="1"/>
</dbReference>
<evidence type="ECO:0000313" key="16">
    <source>
        <dbReference type="Proteomes" id="UP000694941"/>
    </source>
</evidence>
<feature type="compositionally biased region" description="Polar residues" evidence="13">
    <location>
        <begin position="687"/>
        <end position="705"/>
    </location>
</feature>
<dbReference type="CDD" id="cd09504">
    <property type="entry name" value="SAM_STIM-1_2-like"/>
    <property type="match status" value="1"/>
</dbReference>
<organism evidence="16 17">
    <name type="scientific">Limulus polyphemus</name>
    <name type="common">Atlantic horseshoe crab</name>
    <dbReference type="NCBI Taxonomy" id="6850"/>
    <lineage>
        <taxon>Eukaryota</taxon>
        <taxon>Metazoa</taxon>
        <taxon>Ecdysozoa</taxon>
        <taxon>Arthropoda</taxon>
        <taxon>Chelicerata</taxon>
        <taxon>Merostomata</taxon>
        <taxon>Xiphosura</taxon>
        <taxon>Limulidae</taxon>
        <taxon>Limulus</taxon>
    </lineage>
</organism>
<feature type="transmembrane region" description="Helical" evidence="14">
    <location>
        <begin position="258"/>
        <end position="279"/>
    </location>
</feature>
<dbReference type="InterPro" id="IPR001660">
    <property type="entry name" value="SAM"/>
</dbReference>
<dbReference type="InterPro" id="IPR013761">
    <property type="entry name" value="SAM/pointed_sf"/>
</dbReference>
<feature type="transmembrane region" description="Helical" evidence="14">
    <location>
        <begin position="46"/>
        <end position="62"/>
    </location>
</feature>
<keyword evidence="7" id="KW-0106">Calcium</keyword>
<keyword evidence="11 14" id="KW-0472">Membrane</keyword>
<dbReference type="Pfam" id="PF16533">
    <property type="entry name" value="SOAR"/>
    <property type="match status" value="1"/>
</dbReference>
<dbReference type="Gene3D" id="1.10.287.3550">
    <property type="match status" value="1"/>
</dbReference>
<feature type="coiled-coil region" evidence="12">
    <location>
        <begin position="284"/>
        <end position="371"/>
    </location>
</feature>
<dbReference type="Gene3D" id="1.10.150.50">
    <property type="entry name" value="Transcription Factor, Ets-1"/>
    <property type="match status" value="1"/>
</dbReference>
<evidence type="ECO:0000313" key="17">
    <source>
        <dbReference type="RefSeq" id="XP_022254439.1"/>
    </source>
</evidence>
<dbReference type="Pfam" id="PF07647">
    <property type="entry name" value="SAM_2"/>
    <property type="match status" value="1"/>
</dbReference>
<evidence type="ECO:0000256" key="10">
    <source>
        <dbReference type="ARBA" id="ARBA00023065"/>
    </source>
</evidence>
<keyword evidence="16" id="KW-1185">Reference proteome</keyword>
<dbReference type="PROSITE" id="PS50105">
    <property type="entry name" value="SAM_DOMAIN"/>
    <property type="match status" value="1"/>
</dbReference>
<comment type="subcellular location">
    <subcellularLocation>
        <location evidence="1">Membrane</location>
        <topology evidence="1">Single-pass type I membrane protein</topology>
    </subcellularLocation>
</comment>
<dbReference type="SMART" id="SM00454">
    <property type="entry name" value="SAM"/>
    <property type="match status" value="1"/>
</dbReference>
<evidence type="ECO:0000256" key="1">
    <source>
        <dbReference type="ARBA" id="ARBA00004479"/>
    </source>
</evidence>
<keyword evidence="2" id="KW-0813">Transport</keyword>
<dbReference type="CDD" id="cd11722">
    <property type="entry name" value="SOAR"/>
    <property type="match status" value="1"/>
</dbReference>
<name>A0ABM1TEY3_LIMPO</name>
<dbReference type="InterPro" id="IPR037608">
    <property type="entry name" value="STIM1/2"/>
</dbReference>
<evidence type="ECO:0000256" key="6">
    <source>
        <dbReference type="ARBA" id="ARBA00022729"/>
    </source>
</evidence>
<evidence type="ECO:0000256" key="12">
    <source>
        <dbReference type="SAM" id="Coils"/>
    </source>
</evidence>
<accession>A0ABM1TEY3</accession>
<keyword evidence="8 14" id="KW-1133">Transmembrane helix</keyword>
<keyword evidence="9 12" id="KW-0175">Coiled coil</keyword>
<evidence type="ECO:0000256" key="13">
    <source>
        <dbReference type="SAM" id="MobiDB-lite"/>
    </source>
</evidence>
<evidence type="ECO:0000256" key="8">
    <source>
        <dbReference type="ARBA" id="ARBA00022989"/>
    </source>
</evidence>
<reference evidence="17" key="1">
    <citation type="submission" date="2025-08" db="UniProtKB">
        <authorList>
            <consortium name="RefSeq"/>
        </authorList>
    </citation>
    <scope>IDENTIFICATION</scope>
    <source>
        <tissue evidence="17">Muscle</tissue>
    </source>
</reference>
<evidence type="ECO:0000256" key="3">
    <source>
        <dbReference type="ARBA" id="ARBA00022568"/>
    </source>
</evidence>
<dbReference type="PANTHER" id="PTHR15136:SF5">
    <property type="entry name" value="STROMAL INTERACTION MOLECULE HOMOLOG"/>
    <property type="match status" value="1"/>
</dbReference>
<dbReference type="InterPro" id="IPR057835">
    <property type="entry name" value="EF-hand_STIM1/2"/>
</dbReference>
<evidence type="ECO:0000256" key="4">
    <source>
        <dbReference type="ARBA" id="ARBA00022692"/>
    </source>
</evidence>
<evidence type="ECO:0000259" key="15">
    <source>
        <dbReference type="PROSITE" id="PS50105"/>
    </source>
</evidence>
<evidence type="ECO:0000256" key="7">
    <source>
        <dbReference type="ARBA" id="ARBA00022837"/>
    </source>
</evidence>
<dbReference type="GeneID" id="106470153"/>
<dbReference type="RefSeq" id="XP_022254439.1">
    <property type="nucleotide sequence ID" value="XM_022398731.1"/>
</dbReference>
<keyword evidence="3" id="KW-0109">Calcium transport</keyword>
<dbReference type="Gene3D" id="1.20.5.340">
    <property type="match status" value="1"/>
</dbReference>
<dbReference type="Gene3D" id="1.10.238.180">
    <property type="match status" value="1"/>
</dbReference>
<evidence type="ECO:0000256" key="11">
    <source>
        <dbReference type="ARBA" id="ARBA00023136"/>
    </source>
</evidence>
<gene>
    <name evidence="17" type="primary">LOC106470153</name>
</gene>
<feature type="region of interest" description="Disordered" evidence="13">
    <location>
        <begin position="580"/>
        <end position="606"/>
    </location>
</feature>
<feature type="domain" description="SAM" evidence="15">
    <location>
        <begin position="177"/>
        <end position="235"/>
    </location>
</feature>
<keyword evidence="10" id="KW-0406">Ion transport</keyword>
<feature type="compositionally biased region" description="Acidic residues" evidence="13">
    <location>
        <begin position="594"/>
        <end position="606"/>
    </location>
</feature>
<keyword evidence="6" id="KW-0732">Signal</keyword>
<keyword evidence="5" id="KW-0479">Metal-binding</keyword>
<evidence type="ECO:0000256" key="9">
    <source>
        <dbReference type="ARBA" id="ARBA00023054"/>
    </source>
</evidence>
<evidence type="ECO:0000256" key="5">
    <source>
        <dbReference type="ARBA" id="ARBA00022723"/>
    </source>
</evidence>
<feature type="region of interest" description="Disordered" evidence="13">
    <location>
        <begin position="687"/>
        <end position="707"/>
    </location>
</feature>
<proteinExistence type="predicted"/>